<dbReference type="InterPro" id="IPR020904">
    <property type="entry name" value="Sc_DH/Rdtase_CS"/>
</dbReference>
<evidence type="ECO:0000256" key="3">
    <source>
        <dbReference type="ARBA" id="ARBA00022857"/>
    </source>
</evidence>
<gene>
    <name evidence="12" type="ORF">MACH26_10360</name>
</gene>
<dbReference type="PANTHER" id="PTHR43639:SF6">
    <property type="entry name" value="DIHYDROMONAPTERIN REDUCTASE"/>
    <property type="match status" value="1"/>
</dbReference>
<name>A0AA48HVV3_9ALTE</name>
<dbReference type="EC" id="1.5.1.3" evidence="1"/>
<sequence>MSTKKQIENKPYYNMISNNPVIITGGGQRLGLATALELNKRGYKVVITYRKDRPLLSELEEQGITCVAADFSTDSGIKTFINEVQQRFSVLRAIIHNASTWSRDPKPYDTDEGAAVLDAMMQVHVKAPLLINKALAKMLEDNGDILHISDQVATIGSFKHMAYAASKAAIENLTMSFARGLAPRIKVNAIAPALITFNDWDDAEYRKKALQKSLLGVEPGEQCFTDTVLYLLQTNYVTGRVLPLDGGRHLKLP</sequence>
<dbReference type="PANTHER" id="PTHR43639">
    <property type="entry name" value="OXIDOREDUCTASE, SHORT-CHAIN DEHYDROGENASE/REDUCTASE FAMILY (AFU_ORTHOLOGUE AFUA_5G02870)"/>
    <property type="match status" value="1"/>
</dbReference>
<comment type="catalytic activity">
    <reaction evidence="11">
        <text>7,8-dihydromonapterin + NADPH + H(+) = 5,6,7,8-tetrahydromonapterin + NADP(+)</text>
        <dbReference type="Rhea" id="RHEA:34847"/>
        <dbReference type="ChEBI" id="CHEBI:15378"/>
        <dbReference type="ChEBI" id="CHEBI:57783"/>
        <dbReference type="ChEBI" id="CHEBI:58349"/>
        <dbReference type="ChEBI" id="CHEBI:71175"/>
        <dbReference type="ChEBI" id="CHEBI:71177"/>
        <dbReference type="EC" id="1.5.1.50"/>
    </reaction>
</comment>
<comment type="similarity">
    <text evidence="6">Belongs to the short-chain dehydrogenases/reductases (SDR) family. FolM subfamily.</text>
</comment>
<accession>A0AA48HVV3</accession>
<dbReference type="Pfam" id="PF00106">
    <property type="entry name" value="adh_short"/>
    <property type="match status" value="1"/>
</dbReference>
<keyword evidence="13" id="KW-1185">Reference proteome</keyword>
<keyword evidence="4" id="KW-0560">Oxidoreductase</keyword>
<comment type="function">
    <text evidence="5">Catalyzes the reduction of dihydromonapterin to tetrahydromonapterin. Also has lower activity with dihydrofolate.</text>
</comment>
<dbReference type="Gene3D" id="3.40.50.720">
    <property type="entry name" value="NAD(P)-binding Rossmann-like Domain"/>
    <property type="match status" value="1"/>
</dbReference>
<evidence type="ECO:0000313" key="13">
    <source>
        <dbReference type="Proteomes" id="UP001333710"/>
    </source>
</evidence>
<dbReference type="GO" id="GO:0006730">
    <property type="term" value="P:one-carbon metabolic process"/>
    <property type="evidence" value="ECO:0007669"/>
    <property type="project" value="UniProtKB-KW"/>
</dbReference>
<dbReference type="AlphaFoldDB" id="A0AA48HVV3"/>
<dbReference type="EMBL" id="AP027272">
    <property type="protein sequence ID" value="BDX05515.1"/>
    <property type="molecule type" value="Genomic_DNA"/>
</dbReference>
<dbReference type="NCBIfam" id="NF005066">
    <property type="entry name" value="PRK06483.1"/>
    <property type="match status" value="1"/>
</dbReference>
<dbReference type="KEGG" id="pmaw:MACH26_10360"/>
<evidence type="ECO:0000256" key="11">
    <source>
        <dbReference type="ARBA" id="ARBA00049376"/>
    </source>
</evidence>
<keyword evidence="2" id="KW-0554">One-carbon metabolism</keyword>
<reference evidence="12" key="1">
    <citation type="submission" date="2023-01" db="EMBL/GenBank/DDBJ databases">
        <title>Complete genome sequence of Planctobacterium marinum strain Dej080120_11.</title>
        <authorList>
            <person name="Ueki S."/>
            <person name="Maruyama F."/>
        </authorList>
    </citation>
    <scope>NUCLEOTIDE SEQUENCE</scope>
    <source>
        <strain evidence="12">Dej080120_11</strain>
    </source>
</reference>
<evidence type="ECO:0000256" key="5">
    <source>
        <dbReference type="ARBA" id="ARBA00037508"/>
    </source>
</evidence>
<protein>
    <recommendedName>
        <fullName evidence="8">Dihydromonapterin reductase</fullName>
        <ecNumber evidence="1">1.5.1.3</ecNumber>
        <ecNumber evidence="7">1.5.1.50</ecNumber>
    </recommendedName>
    <alternativeName>
        <fullName evidence="9">Dihydrofolate reductase</fullName>
    </alternativeName>
</protein>
<evidence type="ECO:0000256" key="4">
    <source>
        <dbReference type="ARBA" id="ARBA00023002"/>
    </source>
</evidence>
<evidence type="ECO:0000256" key="9">
    <source>
        <dbReference type="ARBA" id="ARBA00042299"/>
    </source>
</evidence>
<evidence type="ECO:0000256" key="8">
    <source>
        <dbReference type="ARBA" id="ARBA00039631"/>
    </source>
</evidence>
<dbReference type="InterPro" id="IPR002347">
    <property type="entry name" value="SDR_fam"/>
</dbReference>
<evidence type="ECO:0000256" key="10">
    <source>
        <dbReference type="ARBA" id="ARBA00048873"/>
    </source>
</evidence>
<dbReference type="Proteomes" id="UP001333710">
    <property type="component" value="Chromosome"/>
</dbReference>
<comment type="catalytic activity">
    <reaction evidence="10">
        <text>(6S)-5,6,7,8-tetrahydrofolate + NADP(+) = 7,8-dihydrofolate + NADPH + H(+)</text>
        <dbReference type="Rhea" id="RHEA:15009"/>
        <dbReference type="ChEBI" id="CHEBI:15378"/>
        <dbReference type="ChEBI" id="CHEBI:57451"/>
        <dbReference type="ChEBI" id="CHEBI:57453"/>
        <dbReference type="ChEBI" id="CHEBI:57783"/>
        <dbReference type="ChEBI" id="CHEBI:58349"/>
        <dbReference type="EC" id="1.5.1.3"/>
    </reaction>
</comment>
<evidence type="ECO:0000256" key="2">
    <source>
        <dbReference type="ARBA" id="ARBA00022563"/>
    </source>
</evidence>
<proteinExistence type="inferred from homology"/>
<keyword evidence="3" id="KW-0521">NADP</keyword>
<dbReference type="InterPro" id="IPR036291">
    <property type="entry name" value="NAD(P)-bd_dom_sf"/>
</dbReference>
<evidence type="ECO:0000256" key="1">
    <source>
        <dbReference type="ARBA" id="ARBA00012856"/>
    </source>
</evidence>
<organism evidence="12 13">
    <name type="scientific">Planctobacterium marinum</name>
    <dbReference type="NCBI Taxonomy" id="1631968"/>
    <lineage>
        <taxon>Bacteria</taxon>
        <taxon>Pseudomonadati</taxon>
        <taxon>Pseudomonadota</taxon>
        <taxon>Gammaproteobacteria</taxon>
        <taxon>Alteromonadales</taxon>
        <taxon>Alteromonadaceae</taxon>
        <taxon>Planctobacterium</taxon>
    </lineage>
</organism>
<dbReference type="PROSITE" id="PS00061">
    <property type="entry name" value="ADH_SHORT"/>
    <property type="match status" value="1"/>
</dbReference>
<dbReference type="GO" id="GO:0004146">
    <property type="term" value="F:dihydrofolate reductase activity"/>
    <property type="evidence" value="ECO:0007669"/>
    <property type="project" value="UniProtKB-EC"/>
</dbReference>
<evidence type="ECO:0000256" key="7">
    <source>
        <dbReference type="ARBA" id="ARBA00039145"/>
    </source>
</evidence>
<evidence type="ECO:0000256" key="6">
    <source>
        <dbReference type="ARBA" id="ARBA00038212"/>
    </source>
</evidence>
<dbReference type="SUPFAM" id="SSF51735">
    <property type="entry name" value="NAD(P)-binding Rossmann-fold domains"/>
    <property type="match status" value="1"/>
</dbReference>
<evidence type="ECO:0000313" key="12">
    <source>
        <dbReference type="EMBL" id="BDX05515.1"/>
    </source>
</evidence>
<dbReference type="EC" id="1.5.1.50" evidence="7"/>
<dbReference type="PRINTS" id="PR00081">
    <property type="entry name" value="GDHRDH"/>
</dbReference>